<dbReference type="Proteomes" id="UP000321617">
    <property type="component" value="Unassembled WGS sequence"/>
</dbReference>
<dbReference type="InterPro" id="IPR053206">
    <property type="entry name" value="Dimeric_xanthone_biosynth"/>
</dbReference>
<sequence length="154" mass="17263">MTDDRLTALGAELREVHRRLRRALALARTALDEGDEFEDASRDLLLYCRGFCSALTGHHRSEDRELFPLIVRARPDLRPVIAALTQDHNMIDHLIGGLEKAVAAGITPEEAHRHLDGIEAVMETHFRYEESKLLSVLDGIEGEFDTTRLLGPLA</sequence>
<dbReference type="PANTHER" id="PTHR38048">
    <property type="entry name" value="EXPRESSED PROTEIN"/>
    <property type="match status" value="1"/>
</dbReference>
<evidence type="ECO:0000313" key="3">
    <source>
        <dbReference type="Proteomes" id="UP000321617"/>
    </source>
</evidence>
<protein>
    <submittedName>
        <fullName evidence="2">Hemerythrin HHE cation binding domain-containing protein</fullName>
    </submittedName>
</protein>
<organism evidence="2 3">
    <name type="scientific">Stackebrandtia albiflava</name>
    <dbReference type="NCBI Taxonomy" id="406432"/>
    <lineage>
        <taxon>Bacteria</taxon>
        <taxon>Bacillati</taxon>
        <taxon>Actinomycetota</taxon>
        <taxon>Actinomycetes</taxon>
        <taxon>Glycomycetales</taxon>
        <taxon>Glycomycetaceae</taxon>
        <taxon>Stackebrandtia</taxon>
    </lineage>
</organism>
<reference evidence="2 3" key="1">
    <citation type="journal article" date="2013" name="Stand. Genomic Sci.">
        <title>Genomic Encyclopedia of Type Strains, Phase I: The one thousand microbial genomes (KMG-I) project.</title>
        <authorList>
            <person name="Kyrpides N.C."/>
            <person name="Woyke T."/>
            <person name="Eisen J.A."/>
            <person name="Garrity G."/>
            <person name="Lilburn T.G."/>
            <person name="Beck B.J."/>
            <person name="Whitman W.B."/>
            <person name="Hugenholtz P."/>
            <person name="Klenk H.P."/>
        </authorList>
    </citation>
    <scope>NUCLEOTIDE SEQUENCE [LARGE SCALE GENOMIC DNA]</scope>
    <source>
        <strain evidence="2 3">DSM 45044</strain>
    </source>
</reference>
<dbReference type="Pfam" id="PF01814">
    <property type="entry name" value="Hemerythrin"/>
    <property type="match status" value="1"/>
</dbReference>
<dbReference type="EMBL" id="VLLL01000005">
    <property type="protein sequence ID" value="TWJ14993.1"/>
    <property type="molecule type" value="Genomic_DNA"/>
</dbReference>
<proteinExistence type="predicted"/>
<dbReference type="Gene3D" id="1.20.120.520">
    <property type="entry name" value="nmb1532 protein domain like"/>
    <property type="match status" value="1"/>
</dbReference>
<dbReference type="InterPro" id="IPR012312">
    <property type="entry name" value="Hemerythrin-like"/>
</dbReference>
<comment type="caution">
    <text evidence="2">The sequence shown here is derived from an EMBL/GenBank/DDBJ whole genome shotgun (WGS) entry which is preliminary data.</text>
</comment>
<name>A0A562VAV6_9ACTN</name>
<dbReference type="PANTHER" id="PTHR38048:SF2">
    <property type="entry name" value="HEMERYTHRIN-LIKE DOMAIN-CONTAINING PROTEIN"/>
    <property type="match status" value="1"/>
</dbReference>
<gene>
    <name evidence="2" type="ORF">LX16_0689</name>
</gene>
<accession>A0A562VAV6</accession>
<keyword evidence="3" id="KW-1185">Reference proteome</keyword>
<evidence type="ECO:0000259" key="1">
    <source>
        <dbReference type="Pfam" id="PF01814"/>
    </source>
</evidence>
<feature type="domain" description="Hemerythrin-like" evidence="1">
    <location>
        <begin position="12"/>
        <end position="135"/>
    </location>
</feature>
<evidence type="ECO:0000313" key="2">
    <source>
        <dbReference type="EMBL" id="TWJ14993.1"/>
    </source>
</evidence>
<dbReference type="OrthoDB" id="8225825at2"/>
<dbReference type="RefSeq" id="WP_147132930.1">
    <property type="nucleotide sequence ID" value="NZ_BAABIJ010000001.1"/>
</dbReference>
<dbReference type="AlphaFoldDB" id="A0A562VAV6"/>